<protein>
    <submittedName>
        <fullName evidence="1">Uncharacterized protein</fullName>
    </submittedName>
</protein>
<reference evidence="1" key="1">
    <citation type="submission" date="2019-08" db="EMBL/GenBank/DDBJ databases">
        <authorList>
            <person name="Kucharzyk K."/>
            <person name="Murdoch R.W."/>
            <person name="Higgins S."/>
            <person name="Loffler F."/>
        </authorList>
    </citation>
    <scope>NUCLEOTIDE SEQUENCE</scope>
</reference>
<evidence type="ECO:0000313" key="1">
    <source>
        <dbReference type="EMBL" id="MPM54824.1"/>
    </source>
</evidence>
<sequence length="114" mass="12188">MQGSSVIPAEGSCACACIVKAILRPDLRQGQRTGIDDRSGGQRATAKGTVAVHIISNGFQAVRVQCVRVQNFKGGPEPKIRTVAVTINVTPIARAGVPPQRTVRRKGYRRILSP</sequence>
<organism evidence="1">
    <name type="scientific">bioreactor metagenome</name>
    <dbReference type="NCBI Taxonomy" id="1076179"/>
    <lineage>
        <taxon>unclassified sequences</taxon>
        <taxon>metagenomes</taxon>
        <taxon>ecological metagenomes</taxon>
    </lineage>
</organism>
<gene>
    <name evidence="1" type="ORF">SDC9_101606</name>
</gene>
<dbReference type="EMBL" id="VSSQ01014982">
    <property type="protein sequence ID" value="MPM54824.1"/>
    <property type="molecule type" value="Genomic_DNA"/>
</dbReference>
<name>A0A645AZ83_9ZZZZ</name>
<dbReference type="AlphaFoldDB" id="A0A645AZ83"/>
<accession>A0A645AZ83</accession>
<comment type="caution">
    <text evidence="1">The sequence shown here is derived from an EMBL/GenBank/DDBJ whole genome shotgun (WGS) entry which is preliminary data.</text>
</comment>
<proteinExistence type="predicted"/>